<reference evidence="9" key="1">
    <citation type="submission" date="2023-04" db="EMBL/GenBank/DDBJ databases">
        <title>Sphingomonas sp. MAHUQ-71 isolated from rice field.</title>
        <authorList>
            <person name="Huq M.A."/>
        </authorList>
    </citation>
    <scope>NUCLEOTIDE SEQUENCE</scope>
    <source>
        <strain evidence="9">MAHUQ-71</strain>
    </source>
</reference>
<evidence type="ECO:0000256" key="1">
    <source>
        <dbReference type="ARBA" id="ARBA00022448"/>
    </source>
</evidence>
<comment type="caution">
    <text evidence="9">The sequence shown here is derived from an EMBL/GenBank/DDBJ whole genome shotgun (WGS) entry which is preliminary data.</text>
</comment>
<evidence type="ECO:0000313" key="9">
    <source>
        <dbReference type="EMBL" id="MDH7638351.1"/>
    </source>
</evidence>
<dbReference type="PRINTS" id="PR00604">
    <property type="entry name" value="CYTCHRMECIAB"/>
</dbReference>
<dbReference type="Gene3D" id="1.10.760.10">
    <property type="entry name" value="Cytochrome c-like domain"/>
    <property type="match status" value="1"/>
</dbReference>
<dbReference type="InterPro" id="IPR002327">
    <property type="entry name" value="Cyt_c_1A/1B"/>
</dbReference>
<dbReference type="Pfam" id="PF00034">
    <property type="entry name" value="Cytochrom_C"/>
    <property type="match status" value="1"/>
</dbReference>
<keyword evidence="3 6" id="KW-0479">Metal-binding</keyword>
<dbReference type="SUPFAM" id="SSF46626">
    <property type="entry name" value="Cytochrome c"/>
    <property type="match status" value="1"/>
</dbReference>
<proteinExistence type="predicted"/>
<keyword evidence="4" id="KW-0249">Electron transport</keyword>
<accession>A0ABT6MZW1</accession>
<evidence type="ECO:0000259" key="8">
    <source>
        <dbReference type="PROSITE" id="PS51007"/>
    </source>
</evidence>
<feature type="chain" id="PRO_5045486565" evidence="7">
    <location>
        <begin position="22"/>
        <end position="121"/>
    </location>
</feature>
<dbReference type="PROSITE" id="PS51007">
    <property type="entry name" value="CYTC"/>
    <property type="match status" value="1"/>
</dbReference>
<keyword evidence="2 6" id="KW-0349">Heme</keyword>
<evidence type="ECO:0000256" key="4">
    <source>
        <dbReference type="ARBA" id="ARBA00022982"/>
    </source>
</evidence>
<evidence type="ECO:0000256" key="7">
    <source>
        <dbReference type="SAM" id="SignalP"/>
    </source>
</evidence>
<name>A0ABT6MZW1_9SPHN</name>
<keyword evidence="5 6" id="KW-0408">Iron</keyword>
<dbReference type="EMBL" id="JARYGZ010000001">
    <property type="protein sequence ID" value="MDH7638351.1"/>
    <property type="molecule type" value="Genomic_DNA"/>
</dbReference>
<organism evidence="9 10">
    <name type="scientific">Sphingomonas oryzagri</name>
    <dbReference type="NCBI Taxonomy" id="3042314"/>
    <lineage>
        <taxon>Bacteria</taxon>
        <taxon>Pseudomonadati</taxon>
        <taxon>Pseudomonadota</taxon>
        <taxon>Alphaproteobacteria</taxon>
        <taxon>Sphingomonadales</taxon>
        <taxon>Sphingomonadaceae</taxon>
        <taxon>Sphingomonas</taxon>
    </lineage>
</organism>
<evidence type="ECO:0000256" key="6">
    <source>
        <dbReference type="PROSITE-ProRule" id="PRU00433"/>
    </source>
</evidence>
<feature type="domain" description="Cytochrome c" evidence="8">
    <location>
        <begin position="20"/>
        <end position="119"/>
    </location>
</feature>
<feature type="signal peptide" evidence="7">
    <location>
        <begin position="1"/>
        <end position="21"/>
    </location>
</feature>
<keyword evidence="7" id="KW-0732">Signal</keyword>
<evidence type="ECO:0000256" key="5">
    <source>
        <dbReference type="ARBA" id="ARBA00023004"/>
    </source>
</evidence>
<keyword evidence="1" id="KW-0813">Transport</keyword>
<evidence type="ECO:0000313" key="10">
    <source>
        <dbReference type="Proteomes" id="UP001160625"/>
    </source>
</evidence>
<keyword evidence="10" id="KW-1185">Reference proteome</keyword>
<evidence type="ECO:0000256" key="3">
    <source>
        <dbReference type="ARBA" id="ARBA00022723"/>
    </source>
</evidence>
<protein>
    <submittedName>
        <fullName evidence="9">Cytochrome c family protein</fullName>
    </submittedName>
</protein>
<dbReference type="InterPro" id="IPR036909">
    <property type="entry name" value="Cyt_c-like_dom_sf"/>
</dbReference>
<dbReference type="Proteomes" id="UP001160625">
    <property type="component" value="Unassembled WGS sequence"/>
</dbReference>
<evidence type="ECO:0000256" key="2">
    <source>
        <dbReference type="ARBA" id="ARBA00022617"/>
    </source>
</evidence>
<dbReference type="RefSeq" id="WP_281043660.1">
    <property type="nucleotide sequence ID" value="NZ_JARYGZ010000001.1"/>
</dbReference>
<dbReference type="InterPro" id="IPR009056">
    <property type="entry name" value="Cyt_c-like_dom"/>
</dbReference>
<sequence length="121" mass="12330">MKPVHGFVAVVAITLAAPAVAQDAGAQAFGMCKACHTIDKGGRNGVGPNLSGLFGRKAGSVAGFNYSPAMKTSGIVWDEKTLADFLASPGKKVPGTKMPISVSDPAKRAALVAYLKTATVK</sequence>
<gene>
    <name evidence="9" type="ORF">QGN17_06375</name>
</gene>
<dbReference type="PANTHER" id="PTHR11961">
    <property type="entry name" value="CYTOCHROME C"/>
    <property type="match status" value="1"/>
</dbReference>